<protein>
    <submittedName>
        <fullName evidence="1">Uncharacterized protein</fullName>
    </submittedName>
</protein>
<evidence type="ECO:0000313" key="3">
    <source>
        <dbReference type="Proteomes" id="UP000093352"/>
    </source>
</evidence>
<dbReference type="RefSeq" id="WP_068912721.1">
    <property type="nucleotide sequence ID" value="NZ_MBEW02000009.1"/>
</dbReference>
<dbReference type="Proteomes" id="UP000319424">
    <property type="component" value="Unassembled WGS sequence"/>
</dbReference>
<evidence type="ECO:0000313" key="1">
    <source>
        <dbReference type="EMBL" id="RDY21247.1"/>
    </source>
</evidence>
<keyword evidence="3" id="KW-1185">Reference proteome</keyword>
<comment type="caution">
    <text evidence="1">The sequence shown here is derived from an EMBL/GenBank/DDBJ whole genome shotgun (WGS) entry which is preliminary data.</text>
</comment>
<accession>A0A371IL82</accession>
<evidence type="ECO:0000313" key="4">
    <source>
        <dbReference type="Proteomes" id="UP000319424"/>
    </source>
</evidence>
<dbReference type="EMBL" id="MBEW02000009">
    <property type="protein sequence ID" value="RDY21247.1"/>
    <property type="molecule type" value="Genomic_DNA"/>
</dbReference>
<gene>
    <name evidence="1" type="ORF">BBG48_005535</name>
    <name evidence="2" type="ORF">FL857_09230</name>
</gene>
<dbReference type="Proteomes" id="UP000093352">
    <property type="component" value="Unassembled WGS sequence"/>
</dbReference>
<sequence length="63" mass="7220">MTKTDYPIYADDGTKFCMRYQGEDGDPVIEGPKGKRLTMSNFLKQVYNPSIANKNRGKFKKAR</sequence>
<reference evidence="2 4" key="3">
    <citation type="submission" date="2019-07" db="EMBL/GenBank/DDBJ databases">
        <title>Criibacterium bergeronii gen. nov., sp. nov. isolated from human clinical samples.</title>
        <authorList>
            <person name="Maheux A.F."/>
            <person name="Boudreau D.K."/>
            <person name="Berube E."/>
            <person name="Brodeur S."/>
            <person name="Bernard K.A."/>
            <person name="Abed J.Y."/>
            <person name="Ducrey E."/>
            <person name="Guay E.F."/>
            <person name="Raymond F."/>
            <person name="Corbeil J."/>
            <person name="Domingo M.-C."/>
            <person name="Roy P.H."/>
            <person name="Boissinot M."/>
            <person name="Tocheva E.I."/>
            <person name="Omar R.F."/>
        </authorList>
    </citation>
    <scope>NUCLEOTIDE SEQUENCE [LARGE SCALE GENOMIC DNA]</scope>
    <source>
        <strain evidence="2 4">CCRI-24246</strain>
    </source>
</reference>
<dbReference type="OrthoDB" id="2084754at2"/>
<reference evidence="1" key="2">
    <citation type="submission" date="2018-07" db="EMBL/GenBank/DDBJ databases">
        <authorList>
            <person name="Quirk P.G."/>
            <person name="Krulwich T.A."/>
        </authorList>
    </citation>
    <scope>NUCLEOTIDE SEQUENCE</scope>
    <source>
        <strain evidence="1">CCRI-22567</strain>
    </source>
</reference>
<evidence type="ECO:0000313" key="2">
    <source>
        <dbReference type="EMBL" id="TRW24129.1"/>
    </source>
</evidence>
<reference evidence="1 3" key="1">
    <citation type="journal article" date="2016" name="Genome Announc.">
        <title>Draft Genome Sequence of Criibacterium bergeronii gen. nov., sp. nov., Strain CCRI-22567T, Isolated from a Vaginal Sample from a Woman with Bacterial Vaginosis.</title>
        <authorList>
            <person name="Maheux A.F."/>
            <person name="Berube E."/>
            <person name="Boudreau D.K."/>
            <person name="Raymond F."/>
            <person name="Corbeil J."/>
            <person name="Roy P.H."/>
            <person name="Boissinot M."/>
            <person name="Omar R.F."/>
        </authorList>
    </citation>
    <scope>NUCLEOTIDE SEQUENCE [LARGE SCALE GENOMIC DNA]</scope>
    <source>
        <strain evidence="1 3">CCRI-22567</strain>
    </source>
</reference>
<organism evidence="1 3">
    <name type="scientific">Criibacterium bergeronii</name>
    <dbReference type="NCBI Taxonomy" id="1871336"/>
    <lineage>
        <taxon>Bacteria</taxon>
        <taxon>Bacillati</taxon>
        <taxon>Bacillota</taxon>
        <taxon>Clostridia</taxon>
        <taxon>Peptostreptococcales</taxon>
        <taxon>Filifactoraceae</taxon>
        <taxon>Criibacterium</taxon>
    </lineage>
</organism>
<name>A0A371IL82_9FIRM</name>
<proteinExistence type="predicted"/>
<dbReference type="AlphaFoldDB" id="A0A371IL82"/>
<dbReference type="EMBL" id="VJXW01000015">
    <property type="protein sequence ID" value="TRW24129.1"/>
    <property type="molecule type" value="Genomic_DNA"/>
</dbReference>